<gene>
    <name evidence="1" type="ORF">MHEC_32900</name>
</gene>
<dbReference type="EMBL" id="AP024237">
    <property type="protein sequence ID" value="BCO36857.1"/>
    <property type="molecule type" value="Genomic_DNA"/>
</dbReference>
<organism evidence="1 2">
    <name type="scientific">Mycobacterium heckeshornense</name>
    <dbReference type="NCBI Taxonomy" id="110505"/>
    <lineage>
        <taxon>Bacteria</taxon>
        <taxon>Bacillati</taxon>
        <taxon>Actinomycetota</taxon>
        <taxon>Actinomycetes</taxon>
        <taxon>Mycobacteriales</taxon>
        <taxon>Mycobacteriaceae</taxon>
        <taxon>Mycobacterium</taxon>
    </lineage>
</organism>
<proteinExistence type="predicted"/>
<evidence type="ECO:0000313" key="2">
    <source>
        <dbReference type="Proteomes" id="UP000595446"/>
    </source>
</evidence>
<dbReference type="RefSeq" id="WP_048893450.1">
    <property type="nucleotide sequence ID" value="NZ_AP024237.1"/>
</dbReference>
<accession>A0A2G8B9Y4</accession>
<dbReference type="AlphaFoldDB" id="A0A2G8B9Y4"/>
<keyword evidence="2" id="KW-1185">Reference proteome</keyword>
<reference evidence="1 2" key="1">
    <citation type="submission" date="2020-12" db="EMBL/GenBank/DDBJ databases">
        <title>Complete genome sequence of Mycobacterium heckeshornense JCM 15655T, closely related to a pathogenic non-tuberculous mycobacterial species Mycobacterium xenopi.</title>
        <authorList>
            <person name="Yoshida M."/>
            <person name="Fukano H."/>
            <person name="Asakura T."/>
            <person name="Suzuki M."/>
            <person name="Hoshino Y."/>
        </authorList>
    </citation>
    <scope>NUCLEOTIDE SEQUENCE [LARGE SCALE GENOMIC DNA]</scope>
    <source>
        <strain evidence="1 2">JCM 15655</strain>
    </source>
</reference>
<dbReference type="Proteomes" id="UP000595446">
    <property type="component" value="Chromosome"/>
</dbReference>
<protein>
    <submittedName>
        <fullName evidence="1">Uncharacterized protein</fullName>
    </submittedName>
</protein>
<sequence>MAGGGAKTRWKRALRYSFGGALCLLAGINVLIGSAWYLCLIVAVTGSIIVVGQRRIFRAGVSRSGDQIVCRYIPWYEGNAYFLNVLLPLMGVAMVAAGFAPGYPAWFRLGGIFLLVLIPLFTHSAIRMWRRCRLSISPATLAIRLAPTWELIEIRRELVQAITSKVVSNGVGGQSLRVEIAYHDPDLSSGPTKTVVLSPQLSVEPINLLNALVVWKDGANDNPSELLDRVEQVLRGHSMAGV</sequence>
<name>A0A2G8B9Y4_9MYCO</name>
<evidence type="ECO:0000313" key="1">
    <source>
        <dbReference type="EMBL" id="BCO36857.1"/>
    </source>
</evidence>
<dbReference type="OrthoDB" id="4751204at2"/>